<accession>A0AA38JBW9</accession>
<evidence type="ECO:0000313" key="1">
    <source>
        <dbReference type="EMBL" id="KAJ3726397.1"/>
    </source>
</evidence>
<reference evidence="1" key="2">
    <citation type="journal article" date="2023" name="Proc. Natl. Acad. Sci. U.S.A.">
        <title>A global phylogenomic analysis of the shiitake genus Lentinula.</title>
        <authorList>
            <person name="Sierra-Patev S."/>
            <person name="Min B."/>
            <person name="Naranjo-Ortiz M."/>
            <person name="Looney B."/>
            <person name="Konkel Z."/>
            <person name="Slot J.C."/>
            <person name="Sakamoto Y."/>
            <person name="Steenwyk J.L."/>
            <person name="Rokas A."/>
            <person name="Carro J."/>
            <person name="Camarero S."/>
            <person name="Ferreira P."/>
            <person name="Molpeceres G."/>
            <person name="Ruiz-Duenas F.J."/>
            <person name="Serrano A."/>
            <person name="Henrissat B."/>
            <person name="Drula E."/>
            <person name="Hughes K.W."/>
            <person name="Mata J.L."/>
            <person name="Ishikawa N.K."/>
            <person name="Vargas-Isla R."/>
            <person name="Ushijima S."/>
            <person name="Smith C.A."/>
            <person name="Donoghue J."/>
            <person name="Ahrendt S."/>
            <person name="Andreopoulos W."/>
            <person name="He G."/>
            <person name="LaButti K."/>
            <person name="Lipzen A."/>
            <person name="Ng V."/>
            <person name="Riley R."/>
            <person name="Sandor L."/>
            <person name="Barry K."/>
            <person name="Martinez A.T."/>
            <person name="Xiao Y."/>
            <person name="Gibbons J.G."/>
            <person name="Terashima K."/>
            <person name="Grigoriev I.V."/>
            <person name="Hibbett D."/>
        </authorList>
    </citation>
    <scope>NUCLEOTIDE SEQUENCE</scope>
    <source>
        <strain evidence="1">ET3784</strain>
    </source>
</reference>
<dbReference type="AlphaFoldDB" id="A0AA38JBW9"/>
<dbReference type="EMBL" id="JANVFO010000044">
    <property type="protein sequence ID" value="KAJ3726397.1"/>
    <property type="molecule type" value="Genomic_DNA"/>
</dbReference>
<keyword evidence="2" id="KW-1185">Reference proteome</keyword>
<sequence length="207" mass="23893">MASNERGGGKRRLSKKEQEIIWISSQDTLDAIARLSEHDYEEAKHSLLLSLAKYTRDGPHDWDSFFRHIGAAKVVLEDAEINRVLDDSHLCYAQWRLQSKPASHQWKRRLILNLGLNFRPYSIKGAIKQGLSSFRLPCGVVLQLIRRDPTERPKFLSYHHMYDLPGDHMREGGKVVNGENGFLIVQELESVLFYSGVHLQTRKLNSW</sequence>
<protein>
    <submittedName>
        <fullName evidence="1">Uncharacterized protein</fullName>
    </submittedName>
</protein>
<evidence type="ECO:0000313" key="2">
    <source>
        <dbReference type="Proteomes" id="UP001176059"/>
    </source>
</evidence>
<gene>
    <name evidence="1" type="ORF">DFJ43DRAFT_567065</name>
</gene>
<comment type="caution">
    <text evidence="1">The sequence shown here is derived from an EMBL/GenBank/DDBJ whole genome shotgun (WGS) entry which is preliminary data.</text>
</comment>
<proteinExistence type="predicted"/>
<organism evidence="1 2">
    <name type="scientific">Lentinula guzmanii</name>
    <dbReference type="NCBI Taxonomy" id="2804957"/>
    <lineage>
        <taxon>Eukaryota</taxon>
        <taxon>Fungi</taxon>
        <taxon>Dikarya</taxon>
        <taxon>Basidiomycota</taxon>
        <taxon>Agaricomycotina</taxon>
        <taxon>Agaricomycetes</taxon>
        <taxon>Agaricomycetidae</taxon>
        <taxon>Agaricales</taxon>
        <taxon>Marasmiineae</taxon>
        <taxon>Omphalotaceae</taxon>
        <taxon>Lentinula</taxon>
    </lineage>
</organism>
<dbReference type="Proteomes" id="UP001176059">
    <property type="component" value="Unassembled WGS sequence"/>
</dbReference>
<reference evidence="1" key="1">
    <citation type="submission" date="2022-08" db="EMBL/GenBank/DDBJ databases">
        <authorList>
            <consortium name="DOE Joint Genome Institute"/>
            <person name="Min B."/>
            <person name="Sierra-Patev S."/>
            <person name="Naranjo-Ortiz M."/>
            <person name="Looney B."/>
            <person name="Konkel Z."/>
            <person name="Slot J.C."/>
            <person name="Sakamoto Y."/>
            <person name="Steenwyk J.L."/>
            <person name="Rokas A."/>
            <person name="Carro J."/>
            <person name="Camarero S."/>
            <person name="Ferreira P."/>
            <person name="Molpeceres G."/>
            <person name="Ruiz-duenas F.J."/>
            <person name="Serrano A."/>
            <person name="Henrissat B."/>
            <person name="Drula E."/>
            <person name="Hughes K.W."/>
            <person name="Mata J.L."/>
            <person name="Ishikawa N.K."/>
            <person name="Vargas-Isla R."/>
            <person name="Ushijima S."/>
            <person name="Smith C.A."/>
            <person name="Ahrendt S."/>
            <person name="Andreopoulos W."/>
            <person name="He G."/>
            <person name="LaButti K."/>
            <person name="Lipzen A."/>
            <person name="Ng V."/>
            <person name="Riley R."/>
            <person name="Sandor L."/>
            <person name="Barry K."/>
            <person name="Martinez A.T."/>
            <person name="Xiao Y."/>
            <person name="Gibbons J.G."/>
            <person name="Terashima K."/>
            <person name="Hibbett D.S."/>
            <person name="Grigoriev I.V."/>
        </authorList>
    </citation>
    <scope>NUCLEOTIDE SEQUENCE</scope>
    <source>
        <strain evidence="1">ET3784</strain>
    </source>
</reference>
<name>A0AA38JBW9_9AGAR</name>